<dbReference type="PROSITE" id="PS50005">
    <property type="entry name" value="TPR"/>
    <property type="match status" value="9"/>
</dbReference>
<dbReference type="InterPro" id="IPR050498">
    <property type="entry name" value="Ycf3"/>
</dbReference>
<accession>A0A9N8ZPI6</accession>
<dbReference type="InterPro" id="IPR013105">
    <property type="entry name" value="TPR_2"/>
</dbReference>
<feature type="repeat" description="TPR" evidence="3">
    <location>
        <begin position="368"/>
        <end position="401"/>
    </location>
</feature>
<feature type="repeat" description="TPR" evidence="3">
    <location>
        <begin position="606"/>
        <end position="639"/>
    </location>
</feature>
<evidence type="ECO:0000313" key="5">
    <source>
        <dbReference type="Proteomes" id="UP000789342"/>
    </source>
</evidence>
<feature type="repeat" description="TPR" evidence="3">
    <location>
        <begin position="402"/>
        <end position="435"/>
    </location>
</feature>
<feature type="repeat" description="TPR" evidence="3">
    <location>
        <begin position="436"/>
        <end position="469"/>
    </location>
</feature>
<dbReference type="Proteomes" id="UP000789342">
    <property type="component" value="Unassembled WGS sequence"/>
</dbReference>
<dbReference type="PANTHER" id="PTHR44858:SF1">
    <property type="entry name" value="UDP-N-ACETYLGLUCOSAMINE--PEPTIDE N-ACETYLGLUCOSAMINYLTRANSFERASE SPINDLY-RELATED"/>
    <property type="match status" value="1"/>
</dbReference>
<dbReference type="Gene3D" id="1.10.510.10">
    <property type="entry name" value="Transferase(Phosphotransferase) domain 1"/>
    <property type="match status" value="1"/>
</dbReference>
<dbReference type="SMART" id="SM00028">
    <property type="entry name" value="TPR"/>
    <property type="match status" value="10"/>
</dbReference>
<dbReference type="Pfam" id="PF00515">
    <property type="entry name" value="TPR_1"/>
    <property type="match status" value="1"/>
</dbReference>
<dbReference type="EMBL" id="CAJVPV010001602">
    <property type="protein sequence ID" value="CAG8502507.1"/>
    <property type="molecule type" value="Genomic_DNA"/>
</dbReference>
<dbReference type="SUPFAM" id="SSF56112">
    <property type="entry name" value="Protein kinase-like (PK-like)"/>
    <property type="match status" value="1"/>
</dbReference>
<name>A0A9N8ZPI6_9GLOM</name>
<dbReference type="SUPFAM" id="SSF48452">
    <property type="entry name" value="TPR-like"/>
    <property type="match status" value="2"/>
</dbReference>
<gene>
    <name evidence="4" type="ORF">AMORRO_LOCUS3322</name>
</gene>
<feature type="repeat" description="TPR" evidence="3">
    <location>
        <begin position="300"/>
        <end position="333"/>
    </location>
</feature>
<evidence type="ECO:0000256" key="3">
    <source>
        <dbReference type="PROSITE-ProRule" id="PRU00339"/>
    </source>
</evidence>
<evidence type="ECO:0000256" key="1">
    <source>
        <dbReference type="ARBA" id="ARBA00022737"/>
    </source>
</evidence>
<feature type="repeat" description="TPR" evidence="3">
    <location>
        <begin position="538"/>
        <end position="571"/>
    </location>
</feature>
<evidence type="ECO:0000256" key="2">
    <source>
        <dbReference type="ARBA" id="ARBA00022803"/>
    </source>
</evidence>
<keyword evidence="2 3" id="KW-0802">TPR repeat</keyword>
<dbReference type="AlphaFoldDB" id="A0A9N8ZPI6"/>
<proteinExistence type="predicted"/>
<dbReference type="InterPro" id="IPR011990">
    <property type="entry name" value="TPR-like_helical_dom_sf"/>
</dbReference>
<reference evidence="4" key="1">
    <citation type="submission" date="2021-06" db="EMBL/GenBank/DDBJ databases">
        <authorList>
            <person name="Kallberg Y."/>
            <person name="Tangrot J."/>
            <person name="Rosling A."/>
        </authorList>
    </citation>
    <scope>NUCLEOTIDE SEQUENCE</scope>
    <source>
        <strain evidence="4">CL551</strain>
    </source>
</reference>
<comment type="caution">
    <text evidence="4">The sequence shown here is derived from an EMBL/GenBank/DDBJ whole genome shotgun (WGS) entry which is preliminary data.</text>
</comment>
<keyword evidence="5" id="KW-1185">Reference proteome</keyword>
<keyword evidence="1" id="KW-0677">Repeat</keyword>
<dbReference type="InterPro" id="IPR019734">
    <property type="entry name" value="TPR_rpt"/>
</dbReference>
<feature type="repeat" description="TPR" evidence="3">
    <location>
        <begin position="470"/>
        <end position="503"/>
    </location>
</feature>
<organism evidence="4 5">
    <name type="scientific">Acaulospora morrowiae</name>
    <dbReference type="NCBI Taxonomy" id="94023"/>
    <lineage>
        <taxon>Eukaryota</taxon>
        <taxon>Fungi</taxon>
        <taxon>Fungi incertae sedis</taxon>
        <taxon>Mucoromycota</taxon>
        <taxon>Glomeromycotina</taxon>
        <taxon>Glomeromycetes</taxon>
        <taxon>Diversisporales</taxon>
        <taxon>Acaulosporaceae</taxon>
        <taxon>Acaulospora</taxon>
    </lineage>
</organism>
<dbReference type="Pfam" id="PF07719">
    <property type="entry name" value="TPR_2"/>
    <property type="match status" value="1"/>
</dbReference>
<evidence type="ECO:0000313" key="4">
    <source>
        <dbReference type="EMBL" id="CAG8502507.1"/>
    </source>
</evidence>
<feature type="repeat" description="TPR" evidence="3">
    <location>
        <begin position="504"/>
        <end position="537"/>
    </location>
</feature>
<dbReference type="PANTHER" id="PTHR44858">
    <property type="entry name" value="TETRATRICOPEPTIDE REPEAT PROTEIN 6"/>
    <property type="match status" value="1"/>
</dbReference>
<dbReference type="Pfam" id="PF13432">
    <property type="entry name" value="TPR_16"/>
    <property type="match status" value="1"/>
</dbReference>
<dbReference type="Pfam" id="PF13181">
    <property type="entry name" value="TPR_8"/>
    <property type="match status" value="2"/>
</dbReference>
<dbReference type="Gene3D" id="1.25.40.10">
    <property type="entry name" value="Tetratricopeptide repeat domain"/>
    <property type="match status" value="4"/>
</dbReference>
<sequence length="750" mass="86897">MLESQLNELNEEELECFNLTQYGRCKHYGRAKTDHRWCLTCNANHFQKIQWRSGNYIIDEFIKNIQNTAVNRHKVLEWVPFENFSDIGYITEGDYGKVYKAKWKNGFIFYLDDETQKWRRSGDTYVVLKSLYNSKNITRRFLDEINIQTRLHNELGNIVKCFGITRDPETQDFMMVMDFKKDAAKGLRDIHEANLVHKNLHTGNIVLSCFSKGFNEIQDQIEKIEKSQNFKNYLNIIPYNRSIPLDSHISYTSCDLDISDIKTAGVEKCLNNMTCNSISYTSSIDICGIVKSVGVPHVNFFVLCGRGETYRKLGKYKESLLDFNRLLKREPDNSPALCKRGLAYTMLGKFNESLSDINRSLEIDPDYSFALYIRGITYRMLDKDNESLLDFNRSLEIEPDNFLTLCERGKTYRKLGKYDESLFDLDRSLEIEPDNSFVLRVRGETYGILGKYNESLSDFNNSLEIEPGNSFALCGRGETYRNLGKYNESLTDLNSSLEIKPDDSEALSIRGTTYRMLYNYDESLLDLNRSLEIEPYCSFALCGRGDVYRLLGKYNESLLDLNRSLKLEPYNPLTLSIRGETYRMLGKNNDSLYDLNLSLEIQPDNSFALRVRGETYRKLGKYKESLLDFNRLLEIEPDNSYALSGRGESDYEESDIAVSEIQNHMDKSEVKLNSNNRKIVDDNEAKTRFSEDELHEKKSASGPVVTPTADEVVDYLKHIKKRSSLREVRDFINQCNKNQEIPTSVKKSRY</sequence>
<feature type="repeat" description="TPR" evidence="3">
    <location>
        <begin position="334"/>
        <end position="367"/>
    </location>
</feature>
<dbReference type="OrthoDB" id="1926212at2759"/>
<protein>
    <submittedName>
        <fullName evidence="4">848_t:CDS:1</fullName>
    </submittedName>
</protein>
<dbReference type="InterPro" id="IPR011009">
    <property type="entry name" value="Kinase-like_dom_sf"/>
</dbReference>